<evidence type="ECO:0000313" key="7">
    <source>
        <dbReference type="Proteomes" id="UP000305526"/>
    </source>
</evidence>
<keyword evidence="1" id="KW-0175">Coiled coil</keyword>
<dbReference type="EMBL" id="VDGV01000078">
    <property type="protein sequence ID" value="TNG90779.1"/>
    <property type="molecule type" value="Genomic_DNA"/>
</dbReference>
<evidence type="ECO:0000256" key="1">
    <source>
        <dbReference type="SAM" id="Coils"/>
    </source>
</evidence>
<evidence type="ECO:0000313" key="6">
    <source>
        <dbReference type="Proteomes" id="UP000294619"/>
    </source>
</evidence>
<sequence>MSEKNIKAPGNPEPQTEQNSASDSKTQVAESAKSAASSASKSGEQASVAKASTAQDSPPKASAADKKTNATDSTTTTSVEKPIAEKPMSNPKQSEAKSQHTTSATTTKKSGGTGFSLLAILIALGIGGAGYYWGNQQLDTLRNQVTALSAQLQQLQSQPVATASSSTPEPALSELNATINAQLNALQNQQESVQQQTQSDIKQLISDLNLQKAENNELRNQLNKLTFDSKAEPNDWLMSEADFLLTNAQRKLVLDNDIDTVVSLLQEANQTLQKVSGSQAVAVRTAISHDLNQLQNLNEVDQDLIMSQLSLLVSQVDNLKVLALNPNRGNSSEVSDSINDWQSNLEKSASSFLDHFIRISKKEEDRPELLAPNQDIYLRENIRLSLLTALSAVPRQQNEVYKQSLNSVATWLRSYFDTDDFSVQQFLQQVDQLKEQSIYIDAPQQLNSWQAIGTLLNRDHRTLERISNDAAATSNRTNADAISGGIGNTAEKPVVTETAKPTTTPTTAPEAQTAPAADAATDAGKDPAAESAQ</sequence>
<dbReference type="GO" id="GO:0008168">
    <property type="term" value="F:methyltransferase activity"/>
    <property type="evidence" value="ECO:0007669"/>
    <property type="project" value="UniProtKB-KW"/>
</dbReference>
<keyword evidence="3" id="KW-0812">Transmembrane</keyword>
<accession>A0A4V2W2N3</accession>
<keyword evidence="3" id="KW-1133">Transmembrane helix</keyword>
<dbReference type="EMBL" id="SMCP01000003">
    <property type="protein sequence ID" value="TCV88799.1"/>
    <property type="molecule type" value="Genomic_DNA"/>
</dbReference>
<dbReference type="PANTHER" id="PTHR38043">
    <property type="entry name" value="PROTEIN HEMX"/>
    <property type="match status" value="1"/>
</dbReference>
<keyword evidence="4" id="KW-0489">Methyltransferase</keyword>
<dbReference type="Proteomes" id="UP000294619">
    <property type="component" value="Unassembled WGS sequence"/>
</dbReference>
<evidence type="ECO:0000256" key="3">
    <source>
        <dbReference type="SAM" id="Phobius"/>
    </source>
</evidence>
<keyword evidence="3" id="KW-0472">Membrane</keyword>
<dbReference type="PANTHER" id="PTHR38043:SF1">
    <property type="entry name" value="PROTEIN HEMX"/>
    <property type="match status" value="1"/>
</dbReference>
<feature type="transmembrane region" description="Helical" evidence="3">
    <location>
        <begin position="115"/>
        <end position="134"/>
    </location>
</feature>
<dbReference type="Pfam" id="PF04375">
    <property type="entry name" value="HemX"/>
    <property type="match status" value="1"/>
</dbReference>
<dbReference type="RefSeq" id="WP_132965740.1">
    <property type="nucleotide sequence ID" value="NZ_LEKL01000026.1"/>
</dbReference>
<dbReference type="Proteomes" id="UP000305526">
    <property type="component" value="Unassembled WGS sequence"/>
</dbReference>
<gene>
    <name evidence="4" type="ORF">EDC16_103153</name>
    <name evidence="5" type="ORF">FHQ21_08765</name>
</gene>
<feature type="region of interest" description="Disordered" evidence="2">
    <location>
        <begin position="1"/>
        <end position="109"/>
    </location>
</feature>
<proteinExistence type="predicted"/>
<reference evidence="5 7" key="2">
    <citation type="submission" date="2019-05" db="EMBL/GenBank/DDBJ databases">
        <title>Pasteurellaceae isolates from reptiles.</title>
        <authorList>
            <person name="Bojesen A.M."/>
            <person name="Lund E."/>
        </authorList>
    </citation>
    <scope>NUCLEOTIDE SEQUENCE [LARGE SCALE GENOMIC DNA]</scope>
    <source>
        <strain evidence="5 7">ELNT2x</strain>
    </source>
</reference>
<dbReference type="AlphaFoldDB" id="A0A4V2W2N3"/>
<name>A0A4V2W2N3_9PAST</name>
<evidence type="ECO:0000256" key="2">
    <source>
        <dbReference type="SAM" id="MobiDB-lite"/>
    </source>
</evidence>
<evidence type="ECO:0000313" key="4">
    <source>
        <dbReference type="EMBL" id="TCV88799.1"/>
    </source>
</evidence>
<dbReference type="GO" id="GO:0032259">
    <property type="term" value="P:methylation"/>
    <property type="evidence" value="ECO:0007669"/>
    <property type="project" value="UniProtKB-KW"/>
</dbReference>
<keyword evidence="7" id="KW-1185">Reference proteome</keyword>
<feature type="compositionally biased region" description="Low complexity" evidence="2">
    <location>
        <begin position="99"/>
        <end position="109"/>
    </location>
</feature>
<feature type="coiled-coil region" evidence="1">
    <location>
        <begin position="138"/>
        <end position="228"/>
    </location>
</feature>
<feature type="region of interest" description="Disordered" evidence="2">
    <location>
        <begin position="468"/>
        <end position="533"/>
    </location>
</feature>
<feature type="compositionally biased region" description="Polar residues" evidence="2">
    <location>
        <begin position="13"/>
        <end position="26"/>
    </location>
</feature>
<feature type="compositionally biased region" description="Polar residues" evidence="2">
    <location>
        <begin position="470"/>
        <end position="480"/>
    </location>
</feature>
<feature type="compositionally biased region" description="Basic and acidic residues" evidence="2">
    <location>
        <begin position="523"/>
        <end position="533"/>
    </location>
</feature>
<organism evidence="4 6">
    <name type="scientific">Testudinibacter aquarius</name>
    <dbReference type="NCBI Taxonomy" id="1524974"/>
    <lineage>
        <taxon>Bacteria</taxon>
        <taxon>Pseudomonadati</taxon>
        <taxon>Pseudomonadota</taxon>
        <taxon>Gammaproteobacteria</taxon>
        <taxon>Pasteurellales</taxon>
        <taxon>Pasteurellaceae</taxon>
        <taxon>Testudinibacter</taxon>
    </lineage>
</organism>
<keyword evidence="4" id="KW-0808">Transferase</keyword>
<dbReference type="InterPro" id="IPR007470">
    <property type="entry name" value="HemX"/>
</dbReference>
<reference evidence="4 6" key="1">
    <citation type="submission" date="2019-03" db="EMBL/GenBank/DDBJ databases">
        <title>Genomic Encyclopedia of Type Strains, Phase IV (KMG-IV): sequencing the most valuable type-strain genomes for metagenomic binning, comparative biology and taxonomic classification.</title>
        <authorList>
            <person name="Goeker M."/>
        </authorList>
    </citation>
    <scope>NUCLEOTIDE SEQUENCE [LARGE SCALE GENOMIC DNA]</scope>
    <source>
        <strain evidence="4 6">DSM 28140</strain>
    </source>
</reference>
<protein>
    <submittedName>
        <fullName evidence="5">HemX protein</fullName>
    </submittedName>
    <submittedName>
        <fullName evidence="4">Uroporphyrin-3 C-methyltransferase</fullName>
    </submittedName>
</protein>
<comment type="caution">
    <text evidence="4">The sequence shown here is derived from an EMBL/GenBank/DDBJ whole genome shotgun (WGS) entry which is preliminary data.</text>
</comment>
<feature type="compositionally biased region" description="Low complexity" evidence="2">
    <location>
        <begin position="496"/>
        <end position="522"/>
    </location>
</feature>
<feature type="compositionally biased region" description="Low complexity" evidence="2">
    <location>
        <begin position="27"/>
        <end position="48"/>
    </location>
</feature>
<evidence type="ECO:0000313" key="5">
    <source>
        <dbReference type="EMBL" id="TNG90779.1"/>
    </source>
</evidence>